<evidence type="ECO:0000313" key="10">
    <source>
        <dbReference type="EMBL" id="KAK6173112.1"/>
    </source>
</evidence>
<dbReference type="Proteomes" id="UP001347796">
    <property type="component" value="Unassembled WGS sequence"/>
</dbReference>
<dbReference type="PROSITE" id="PS50216">
    <property type="entry name" value="DHHC"/>
    <property type="match status" value="1"/>
</dbReference>
<feature type="transmembrane region" description="Helical" evidence="7">
    <location>
        <begin position="206"/>
        <end position="229"/>
    </location>
</feature>
<keyword evidence="5 7" id="KW-0472">Membrane</keyword>
<proteinExistence type="inferred from homology"/>
<evidence type="ECO:0000256" key="6">
    <source>
        <dbReference type="ARBA" id="ARBA00023315"/>
    </source>
</evidence>
<dbReference type="PANTHER" id="PTHR12246">
    <property type="entry name" value="PALMITOYLTRANSFERASE ZDHHC16"/>
    <property type="match status" value="1"/>
</dbReference>
<gene>
    <name evidence="10" type="ORF">SNE40_016631</name>
</gene>
<dbReference type="InterPro" id="IPR039859">
    <property type="entry name" value="PFA4/ZDH16/20/ERF2-like"/>
</dbReference>
<protein>
    <recommendedName>
        <fullName evidence="7">Palmitoyltransferase</fullName>
        <ecNumber evidence="7">2.3.1.225</ecNumber>
    </recommendedName>
</protein>
<dbReference type="InterPro" id="IPR001594">
    <property type="entry name" value="Palmitoyltrfase_DHHC"/>
</dbReference>
<comment type="caution">
    <text evidence="10">The sequence shown here is derived from an EMBL/GenBank/DDBJ whole genome shotgun (WGS) entry which is preliminary data.</text>
</comment>
<evidence type="ECO:0000256" key="3">
    <source>
        <dbReference type="ARBA" id="ARBA00022692"/>
    </source>
</evidence>
<feature type="domain" description="Palmitoyltransferase DHHC" evidence="9">
    <location>
        <begin position="120"/>
        <end position="241"/>
    </location>
</feature>
<feature type="transmembrane region" description="Helical" evidence="7">
    <location>
        <begin position="48"/>
        <end position="66"/>
    </location>
</feature>
<dbReference type="Pfam" id="PF01529">
    <property type="entry name" value="DHHC"/>
    <property type="match status" value="1"/>
</dbReference>
<accession>A0AAN8P8G8</accession>
<organism evidence="10 11">
    <name type="scientific">Patella caerulea</name>
    <name type="common">Rayed Mediterranean limpet</name>
    <dbReference type="NCBI Taxonomy" id="87958"/>
    <lineage>
        <taxon>Eukaryota</taxon>
        <taxon>Metazoa</taxon>
        <taxon>Spiralia</taxon>
        <taxon>Lophotrochozoa</taxon>
        <taxon>Mollusca</taxon>
        <taxon>Gastropoda</taxon>
        <taxon>Patellogastropoda</taxon>
        <taxon>Patelloidea</taxon>
        <taxon>Patellidae</taxon>
        <taxon>Patella</taxon>
    </lineage>
</organism>
<keyword evidence="4 7" id="KW-1133">Transmembrane helix</keyword>
<dbReference type="EMBL" id="JAZGQO010000011">
    <property type="protein sequence ID" value="KAK6173112.1"/>
    <property type="molecule type" value="Genomic_DNA"/>
</dbReference>
<sequence length="354" mass="40230">MAPSCVNTCCSAVKWSPVIFITAIVVWSYYAYVVQMCLFAVESIPEKVIYLLLYHPVLVMFVWSYWQTVFTPYGPVPKSFYMSTDEAAALEREPSEDRQREILKNFARNLPVLNRTMSGAPRYCEKCHCIKPDRCHHCSVCSACVQKMDHHCPWVNNCVGFTNYKFFVQFLGYGLLYCIYIALSTLKYFILFWTNGAEGGMGRFHILFLFFVAIMFGISLISLFGYHIFLTLHNRSTLESFRPPIFQSGADKDGFSLGTKGNFKEVFGDDPKKWFLPLFSSIGDGVSYPTRHPPMVGYQTMGNTNPPSVGDGINFPTRNIDIDSDTLLGDRQRWMEEGNEPGDSSDGCENKALQ</sequence>
<keyword evidence="3 7" id="KW-0812">Transmembrane</keyword>
<keyword evidence="6 7" id="KW-0012">Acyltransferase</keyword>
<evidence type="ECO:0000259" key="9">
    <source>
        <dbReference type="Pfam" id="PF01529"/>
    </source>
</evidence>
<evidence type="ECO:0000256" key="7">
    <source>
        <dbReference type="RuleBase" id="RU079119"/>
    </source>
</evidence>
<comment type="domain">
    <text evidence="7">The DHHC domain is required for palmitoyltransferase activity.</text>
</comment>
<reference evidence="10 11" key="1">
    <citation type="submission" date="2024-01" db="EMBL/GenBank/DDBJ databases">
        <title>The genome of the rayed Mediterranean limpet Patella caerulea (Linnaeus, 1758).</title>
        <authorList>
            <person name="Anh-Thu Weber A."/>
            <person name="Halstead-Nussloch G."/>
        </authorList>
    </citation>
    <scope>NUCLEOTIDE SEQUENCE [LARGE SCALE GENOMIC DNA]</scope>
    <source>
        <strain evidence="10">AATW-2023a</strain>
        <tissue evidence="10">Whole specimen</tissue>
    </source>
</reference>
<evidence type="ECO:0000256" key="1">
    <source>
        <dbReference type="ARBA" id="ARBA00004141"/>
    </source>
</evidence>
<keyword evidence="11" id="KW-1185">Reference proteome</keyword>
<keyword evidence="2 7" id="KW-0808">Transferase</keyword>
<evidence type="ECO:0000256" key="5">
    <source>
        <dbReference type="ARBA" id="ARBA00023136"/>
    </source>
</evidence>
<comment type="subcellular location">
    <subcellularLocation>
        <location evidence="1">Membrane</location>
        <topology evidence="1">Multi-pass membrane protein</topology>
    </subcellularLocation>
</comment>
<feature type="transmembrane region" description="Helical" evidence="7">
    <location>
        <begin position="18"/>
        <end position="41"/>
    </location>
</feature>
<comment type="catalytic activity">
    <reaction evidence="7">
        <text>L-cysteinyl-[protein] + hexadecanoyl-CoA = S-hexadecanoyl-L-cysteinyl-[protein] + CoA</text>
        <dbReference type="Rhea" id="RHEA:36683"/>
        <dbReference type="Rhea" id="RHEA-COMP:10131"/>
        <dbReference type="Rhea" id="RHEA-COMP:11032"/>
        <dbReference type="ChEBI" id="CHEBI:29950"/>
        <dbReference type="ChEBI" id="CHEBI:57287"/>
        <dbReference type="ChEBI" id="CHEBI:57379"/>
        <dbReference type="ChEBI" id="CHEBI:74151"/>
        <dbReference type="EC" id="2.3.1.225"/>
    </reaction>
</comment>
<dbReference type="GO" id="GO:0016020">
    <property type="term" value="C:membrane"/>
    <property type="evidence" value="ECO:0007669"/>
    <property type="project" value="UniProtKB-SubCell"/>
</dbReference>
<feature type="region of interest" description="Disordered" evidence="8">
    <location>
        <begin position="335"/>
        <end position="354"/>
    </location>
</feature>
<evidence type="ECO:0000313" key="11">
    <source>
        <dbReference type="Proteomes" id="UP001347796"/>
    </source>
</evidence>
<comment type="similarity">
    <text evidence="7">Belongs to the DHHC palmitoyltransferase family.</text>
</comment>
<feature type="transmembrane region" description="Helical" evidence="7">
    <location>
        <begin position="170"/>
        <end position="194"/>
    </location>
</feature>
<evidence type="ECO:0000256" key="8">
    <source>
        <dbReference type="SAM" id="MobiDB-lite"/>
    </source>
</evidence>
<name>A0AAN8P8G8_PATCE</name>
<dbReference type="EC" id="2.3.1.225" evidence="7"/>
<dbReference type="GO" id="GO:0019706">
    <property type="term" value="F:protein-cysteine S-palmitoyltransferase activity"/>
    <property type="evidence" value="ECO:0007669"/>
    <property type="project" value="UniProtKB-EC"/>
</dbReference>
<evidence type="ECO:0000256" key="4">
    <source>
        <dbReference type="ARBA" id="ARBA00022989"/>
    </source>
</evidence>
<evidence type="ECO:0000256" key="2">
    <source>
        <dbReference type="ARBA" id="ARBA00022679"/>
    </source>
</evidence>
<dbReference type="AlphaFoldDB" id="A0AAN8P8G8"/>